<evidence type="ECO:0000313" key="2">
    <source>
        <dbReference type="Proteomes" id="UP000546162"/>
    </source>
</evidence>
<keyword evidence="2" id="KW-1185">Reference proteome</keyword>
<dbReference type="Proteomes" id="UP000546162">
    <property type="component" value="Unassembled WGS sequence"/>
</dbReference>
<accession>A0A7W7H240</accession>
<dbReference type="RefSeq" id="WP_185042929.1">
    <property type="nucleotide sequence ID" value="NZ_BAABFG010000005.1"/>
</dbReference>
<proteinExistence type="predicted"/>
<gene>
    <name evidence="1" type="ORF">BJY16_006045</name>
</gene>
<protein>
    <submittedName>
        <fullName evidence="1">Uncharacterized protein</fullName>
    </submittedName>
</protein>
<sequence length="123" mass="13504">MFVEEAVVPYCCGTARVADYVQGGRLCWSVRHDCAGGSREVACGYERLPDDWRQAVLEQCGTFRLRFPDDLGAGRVAVLRVLRRHGFAMGELRAVLDSGVSGTRAELTLLADRCGAAVWIGRE</sequence>
<reference evidence="1 2" key="1">
    <citation type="submission" date="2020-08" db="EMBL/GenBank/DDBJ databases">
        <title>Sequencing the genomes of 1000 actinobacteria strains.</title>
        <authorList>
            <person name="Klenk H.-P."/>
        </authorList>
    </citation>
    <scope>NUCLEOTIDE SEQUENCE [LARGE SCALE GENOMIC DNA]</scope>
    <source>
        <strain evidence="1 2">DSM 45809</strain>
    </source>
</reference>
<dbReference type="AlphaFoldDB" id="A0A7W7H240"/>
<comment type="caution">
    <text evidence="1">The sequence shown here is derived from an EMBL/GenBank/DDBJ whole genome shotgun (WGS) entry which is preliminary data.</text>
</comment>
<organism evidence="1 2">
    <name type="scientific">Actinoplanes octamycinicus</name>
    <dbReference type="NCBI Taxonomy" id="135948"/>
    <lineage>
        <taxon>Bacteria</taxon>
        <taxon>Bacillati</taxon>
        <taxon>Actinomycetota</taxon>
        <taxon>Actinomycetes</taxon>
        <taxon>Micromonosporales</taxon>
        <taxon>Micromonosporaceae</taxon>
        <taxon>Actinoplanes</taxon>
    </lineage>
</organism>
<dbReference type="EMBL" id="JACHNB010000001">
    <property type="protein sequence ID" value="MBB4742586.1"/>
    <property type="molecule type" value="Genomic_DNA"/>
</dbReference>
<evidence type="ECO:0000313" key="1">
    <source>
        <dbReference type="EMBL" id="MBB4742586.1"/>
    </source>
</evidence>
<name>A0A7W7H240_9ACTN</name>